<keyword evidence="2" id="KW-0472">Membrane</keyword>
<reference evidence="3" key="2">
    <citation type="submission" date="2024-10" db="UniProtKB">
        <authorList>
            <consortium name="EnsemblProtists"/>
        </authorList>
    </citation>
    <scope>IDENTIFICATION</scope>
</reference>
<keyword evidence="2" id="KW-1133">Transmembrane helix</keyword>
<dbReference type="PaxDb" id="2903-EOD22105"/>
<organism evidence="3 4">
    <name type="scientific">Emiliania huxleyi (strain CCMP1516)</name>
    <dbReference type="NCBI Taxonomy" id="280463"/>
    <lineage>
        <taxon>Eukaryota</taxon>
        <taxon>Haptista</taxon>
        <taxon>Haptophyta</taxon>
        <taxon>Prymnesiophyceae</taxon>
        <taxon>Isochrysidales</taxon>
        <taxon>Noelaerhabdaceae</taxon>
        <taxon>Emiliania</taxon>
    </lineage>
</organism>
<dbReference type="Proteomes" id="UP000013827">
    <property type="component" value="Unassembled WGS sequence"/>
</dbReference>
<dbReference type="KEGG" id="ehx:EMIHUDRAFT_458211"/>
<dbReference type="HOGENOM" id="CLU_062730_0_0_1"/>
<feature type="compositionally biased region" description="Polar residues" evidence="1">
    <location>
        <begin position="244"/>
        <end position="270"/>
    </location>
</feature>
<accession>A0A0D3JF20</accession>
<dbReference type="GeneID" id="17267629"/>
<evidence type="ECO:0000256" key="1">
    <source>
        <dbReference type="SAM" id="MobiDB-lite"/>
    </source>
</evidence>
<protein>
    <submittedName>
        <fullName evidence="3">Uncharacterized protein</fullName>
    </submittedName>
</protein>
<feature type="region of interest" description="Disordered" evidence="1">
    <location>
        <begin position="208"/>
        <end position="375"/>
    </location>
</feature>
<keyword evidence="2" id="KW-0812">Transmembrane</keyword>
<name>A0A0D3JF20_EMIH1</name>
<evidence type="ECO:0000313" key="4">
    <source>
        <dbReference type="Proteomes" id="UP000013827"/>
    </source>
</evidence>
<evidence type="ECO:0000313" key="3">
    <source>
        <dbReference type="EnsemblProtists" id="EOD22105"/>
    </source>
</evidence>
<proteinExistence type="predicted"/>
<dbReference type="EnsemblProtists" id="EOD22105">
    <property type="protein sequence ID" value="EOD22105"/>
    <property type="gene ID" value="EMIHUDRAFT_458211"/>
</dbReference>
<dbReference type="RefSeq" id="XP_005774534.1">
    <property type="nucleotide sequence ID" value="XM_005774477.1"/>
</dbReference>
<feature type="compositionally biased region" description="Basic and acidic residues" evidence="1">
    <location>
        <begin position="271"/>
        <end position="305"/>
    </location>
</feature>
<feature type="compositionally biased region" description="Low complexity" evidence="1">
    <location>
        <begin position="315"/>
        <end position="325"/>
    </location>
</feature>
<keyword evidence="4" id="KW-1185">Reference proteome</keyword>
<sequence>MASTIAPPPPPSAPYCWDLPLPELNHLHYPNTVNWTVPADCKLLDGSTTPACYRDCDYFAGFDQTDLALQDAETHARRFRPPHHSPKCDEPLAWMDGTNASTQCGGCSLECVVGIAAAIAICVTLSCLLGMYLYLRNRSKPPGDIEADDQFDTFGNGNGFEPSLKTPRPSGAGAPAYVFEPSLKTPRPSGAGAPAYVFEPSLKTPRPSGAGAPAYVFEPSLKTPRPSGALQPEEHSAAARFEPSLTTTRNAIPLSASPQSNQPITSSPSDRVSEVDAHKELGMLDKLQRQRSDQIDKQPSWERRQKIAKSPRPSPQGSRSPSTGSKAPSADEPSGGTLGFSASGAPPGYPFPSHGSWEASVESKQWTTPLSPPMN</sequence>
<feature type="transmembrane region" description="Helical" evidence="2">
    <location>
        <begin position="112"/>
        <end position="135"/>
    </location>
</feature>
<evidence type="ECO:0000256" key="2">
    <source>
        <dbReference type="SAM" id="Phobius"/>
    </source>
</evidence>
<dbReference type="AlphaFoldDB" id="A0A0D3JF20"/>
<reference evidence="4" key="1">
    <citation type="journal article" date="2013" name="Nature">
        <title>Pan genome of the phytoplankton Emiliania underpins its global distribution.</title>
        <authorList>
            <person name="Read B.A."/>
            <person name="Kegel J."/>
            <person name="Klute M.J."/>
            <person name="Kuo A."/>
            <person name="Lefebvre S.C."/>
            <person name="Maumus F."/>
            <person name="Mayer C."/>
            <person name="Miller J."/>
            <person name="Monier A."/>
            <person name="Salamov A."/>
            <person name="Young J."/>
            <person name="Aguilar M."/>
            <person name="Claverie J.M."/>
            <person name="Frickenhaus S."/>
            <person name="Gonzalez K."/>
            <person name="Herman E.K."/>
            <person name="Lin Y.C."/>
            <person name="Napier J."/>
            <person name="Ogata H."/>
            <person name="Sarno A.F."/>
            <person name="Shmutz J."/>
            <person name="Schroeder D."/>
            <person name="de Vargas C."/>
            <person name="Verret F."/>
            <person name="von Dassow P."/>
            <person name="Valentin K."/>
            <person name="Van de Peer Y."/>
            <person name="Wheeler G."/>
            <person name="Dacks J.B."/>
            <person name="Delwiche C.F."/>
            <person name="Dyhrman S.T."/>
            <person name="Glockner G."/>
            <person name="John U."/>
            <person name="Richards T."/>
            <person name="Worden A.Z."/>
            <person name="Zhang X."/>
            <person name="Grigoriev I.V."/>
            <person name="Allen A.E."/>
            <person name="Bidle K."/>
            <person name="Borodovsky M."/>
            <person name="Bowler C."/>
            <person name="Brownlee C."/>
            <person name="Cock J.M."/>
            <person name="Elias M."/>
            <person name="Gladyshev V.N."/>
            <person name="Groth M."/>
            <person name="Guda C."/>
            <person name="Hadaegh A."/>
            <person name="Iglesias-Rodriguez M.D."/>
            <person name="Jenkins J."/>
            <person name="Jones B.M."/>
            <person name="Lawson T."/>
            <person name="Leese F."/>
            <person name="Lindquist E."/>
            <person name="Lobanov A."/>
            <person name="Lomsadze A."/>
            <person name="Malik S.B."/>
            <person name="Marsh M.E."/>
            <person name="Mackinder L."/>
            <person name="Mock T."/>
            <person name="Mueller-Roeber B."/>
            <person name="Pagarete A."/>
            <person name="Parker M."/>
            <person name="Probert I."/>
            <person name="Quesneville H."/>
            <person name="Raines C."/>
            <person name="Rensing S.A."/>
            <person name="Riano-Pachon D.M."/>
            <person name="Richier S."/>
            <person name="Rokitta S."/>
            <person name="Shiraiwa Y."/>
            <person name="Soanes D.M."/>
            <person name="van der Giezen M."/>
            <person name="Wahlund T.M."/>
            <person name="Williams B."/>
            <person name="Wilson W."/>
            <person name="Wolfe G."/>
            <person name="Wurch L.L."/>
        </authorList>
    </citation>
    <scope>NUCLEOTIDE SEQUENCE</scope>
</reference>